<sequence>MELTQEEIKGLANLRPLTRSTEIYEGMHIYTILKGRNGLNLLFDEVVLKPTDKDWEIWENSPDNKEKGKNRWKAEQEDQSYWAVAESDCINDDRSVLSEDEIYKMELTHPLDPDKVIVTWS</sequence>
<dbReference type="EMBL" id="JBETVU010000013">
    <property type="protein sequence ID" value="MES5150996.1"/>
    <property type="molecule type" value="Genomic_DNA"/>
</dbReference>
<name>A0ABV2BCN2_9LACO</name>
<comment type="caution">
    <text evidence="1">The sequence shown here is derived from an EMBL/GenBank/DDBJ whole genome shotgun (WGS) entry which is preliminary data.</text>
</comment>
<dbReference type="RefSeq" id="WP_133476458.1">
    <property type="nucleotide sequence ID" value="NZ_JBETVU010000013.1"/>
</dbReference>
<evidence type="ECO:0000313" key="2">
    <source>
        <dbReference type="Proteomes" id="UP001434419"/>
    </source>
</evidence>
<dbReference type="Proteomes" id="UP001434419">
    <property type="component" value="Unassembled WGS sequence"/>
</dbReference>
<protein>
    <submittedName>
        <fullName evidence="1">Uncharacterized protein</fullName>
    </submittedName>
</protein>
<organism evidence="1 2">
    <name type="scientific">Lactobacillus crispatus</name>
    <dbReference type="NCBI Taxonomy" id="47770"/>
    <lineage>
        <taxon>Bacteria</taxon>
        <taxon>Bacillati</taxon>
        <taxon>Bacillota</taxon>
        <taxon>Bacilli</taxon>
        <taxon>Lactobacillales</taxon>
        <taxon>Lactobacillaceae</taxon>
        <taxon>Lactobacillus</taxon>
    </lineage>
</organism>
<gene>
    <name evidence="1" type="ORF">ABVC42_14265</name>
</gene>
<keyword evidence="2" id="KW-1185">Reference proteome</keyword>
<evidence type="ECO:0000313" key="1">
    <source>
        <dbReference type="EMBL" id="MES5150996.1"/>
    </source>
</evidence>
<reference evidence="1" key="1">
    <citation type="submission" date="2024-06" db="EMBL/GenBank/DDBJ databases">
        <title>Vaginal Lactobacillus fatty acid response mechanisms reveal a metabolite-targeted strategy for bacterial vaginosis treatment.</title>
        <authorList>
            <person name="Zhu M."/>
            <person name="Blainey P.C."/>
            <person name="Bloom S.M."/>
            <person name="Kwon D.S."/>
        </authorList>
    </citation>
    <scope>NUCLEOTIDE SEQUENCE</scope>
    <source>
        <strain evidence="1">194_F1_1</strain>
    </source>
</reference>
<accession>A0ABV2BCN2</accession>
<proteinExistence type="predicted"/>